<dbReference type="Gene3D" id="1.10.3860.10">
    <property type="entry name" value="Sodium:dicarboxylate symporter"/>
    <property type="match status" value="1"/>
</dbReference>
<evidence type="ECO:0000256" key="5">
    <source>
        <dbReference type="ARBA" id="ARBA00023136"/>
    </source>
</evidence>
<feature type="transmembrane region" description="Helical" evidence="6">
    <location>
        <begin position="200"/>
        <end position="220"/>
    </location>
</feature>
<reference evidence="7 8" key="1">
    <citation type="submission" date="2024-02" db="EMBL/GenBank/DDBJ databases">
        <authorList>
            <person name="Grouzdev D."/>
        </authorList>
    </citation>
    <scope>NUCLEOTIDE SEQUENCE [LARGE SCALE GENOMIC DNA]</scope>
    <source>
        <strain evidence="7 8">9N</strain>
    </source>
</reference>
<protein>
    <submittedName>
        <fullName evidence="7">Dicarboxylate/amino acid:cation symporter</fullName>
    </submittedName>
</protein>
<accession>A0ABU7XIT5</accession>
<name>A0ABU7XIT5_9HYPH</name>
<evidence type="ECO:0000256" key="1">
    <source>
        <dbReference type="ARBA" id="ARBA00004141"/>
    </source>
</evidence>
<feature type="transmembrane region" description="Helical" evidence="6">
    <location>
        <begin position="162"/>
        <end position="179"/>
    </location>
</feature>
<dbReference type="InterPro" id="IPR001991">
    <property type="entry name" value="Na-dicarboxylate_symporter"/>
</dbReference>
<dbReference type="SUPFAM" id="SSF118215">
    <property type="entry name" value="Proton glutamate symport protein"/>
    <property type="match status" value="1"/>
</dbReference>
<evidence type="ECO:0000313" key="7">
    <source>
        <dbReference type="EMBL" id="MEF3367292.1"/>
    </source>
</evidence>
<feature type="transmembrane region" description="Helical" evidence="6">
    <location>
        <begin position="59"/>
        <end position="80"/>
    </location>
</feature>
<feature type="transmembrane region" description="Helical" evidence="6">
    <location>
        <begin position="226"/>
        <end position="253"/>
    </location>
</feature>
<keyword evidence="5 6" id="KW-0472">Membrane</keyword>
<dbReference type="PRINTS" id="PR00173">
    <property type="entry name" value="EDTRNSPORT"/>
</dbReference>
<evidence type="ECO:0000256" key="2">
    <source>
        <dbReference type="ARBA" id="ARBA00022448"/>
    </source>
</evidence>
<dbReference type="RefSeq" id="WP_332082340.1">
    <property type="nucleotide sequence ID" value="NZ_JAZHYN010000037.1"/>
</dbReference>
<gene>
    <name evidence="7" type="ORF">V3H18_12180</name>
</gene>
<dbReference type="Pfam" id="PF00375">
    <property type="entry name" value="SDF"/>
    <property type="match status" value="1"/>
</dbReference>
<feature type="transmembrane region" description="Helical" evidence="6">
    <location>
        <begin position="21"/>
        <end position="39"/>
    </location>
</feature>
<dbReference type="EMBL" id="JAZHYN010000037">
    <property type="protein sequence ID" value="MEF3367292.1"/>
    <property type="molecule type" value="Genomic_DNA"/>
</dbReference>
<evidence type="ECO:0000256" key="3">
    <source>
        <dbReference type="ARBA" id="ARBA00022692"/>
    </source>
</evidence>
<comment type="caution">
    <text evidence="7">The sequence shown here is derived from an EMBL/GenBank/DDBJ whole genome shotgun (WGS) entry which is preliminary data.</text>
</comment>
<evidence type="ECO:0000256" key="4">
    <source>
        <dbReference type="ARBA" id="ARBA00022989"/>
    </source>
</evidence>
<evidence type="ECO:0000313" key="8">
    <source>
        <dbReference type="Proteomes" id="UP001350748"/>
    </source>
</evidence>
<proteinExistence type="predicted"/>
<organism evidence="7 8">
    <name type="scientific">Methylocystis borbori</name>
    <dbReference type="NCBI Taxonomy" id="3118750"/>
    <lineage>
        <taxon>Bacteria</taxon>
        <taxon>Pseudomonadati</taxon>
        <taxon>Pseudomonadota</taxon>
        <taxon>Alphaproteobacteria</taxon>
        <taxon>Hyphomicrobiales</taxon>
        <taxon>Methylocystaceae</taxon>
        <taxon>Methylocystis</taxon>
    </lineage>
</organism>
<feature type="transmembrane region" description="Helical" evidence="6">
    <location>
        <begin position="92"/>
        <end position="110"/>
    </location>
</feature>
<dbReference type="NCBIfam" id="NF002461">
    <property type="entry name" value="PRK01663.1"/>
    <property type="match status" value="1"/>
</dbReference>
<keyword evidence="8" id="KW-1185">Reference proteome</keyword>
<dbReference type="PANTHER" id="PTHR42865:SF1">
    <property type="entry name" value="AEROBIC C4-DICARBOXYLATE TRANSPORT PROTEIN"/>
    <property type="match status" value="1"/>
</dbReference>
<sequence length="442" mass="46228">MPLDASKGDGEARRRKPFYRHLYVQVLAAIALGALFGWLAPETAAQDGVKALGDGFVKLIKMAIAPIIFCTVVSGVAHIEDARKVGRVGVKALVYFEIVSTFALALGLLVGNLSQIGAGFAGKPDPQAIAKYTALAEKRGGVDFLLDIIPDSAIGAFAKGDILQVLLFSLLFGFALLTLGERGRALRVIVDDIGRAMFGVIAIVMKAAPIGAFGAMAYTVGKYGSAALLSLAGLIGAFYLTSALFVVIVLGLIARAVGFNIFRFLAYLRDELLIVLGTSSSESALPALMEKLQRLGCSKSVVGLVVPTGYSFNLDGTNIYMTLTTLFIARAMGVELDLTQQATILVVAMLTSKGASGVSGAGFITLAATLSAVDPQLAPGMSLVLGVDKFMSECRALTNFIGNGVAAIVVAHWEGELDRARLAEGLAHKIDPSDVETAVATP</sequence>
<comment type="subcellular location">
    <subcellularLocation>
        <location evidence="1">Membrane</location>
        <topology evidence="1">Multi-pass membrane protein</topology>
    </subcellularLocation>
</comment>
<keyword evidence="4 6" id="KW-1133">Transmembrane helix</keyword>
<dbReference type="PANTHER" id="PTHR42865">
    <property type="entry name" value="PROTON/GLUTAMATE-ASPARTATE SYMPORTER"/>
    <property type="match status" value="1"/>
</dbReference>
<keyword evidence="3 6" id="KW-0812">Transmembrane</keyword>
<evidence type="ECO:0000256" key="6">
    <source>
        <dbReference type="SAM" id="Phobius"/>
    </source>
</evidence>
<dbReference type="InterPro" id="IPR036458">
    <property type="entry name" value="Na:dicarbo_symporter_sf"/>
</dbReference>
<keyword evidence="2" id="KW-0813">Transport</keyword>
<dbReference type="Proteomes" id="UP001350748">
    <property type="component" value="Unassembled WGS sequence"/>
</dbReference>